<dbReference type="InterPro" id="IPR038501">
    <property type="entry name" value="Spore_GerAC_C_sf"/>
</dbReference>
<sequence length="352" mass="39625">MKMIGLSLSLALVLSGCAKLQIIDEIKIVQSLGYDMEGQAIKGYASYPLYKTTHGGSPLLLMAGQSDTVQGITASFTAQSQFPIVLGQTRTLVLSKDFAKHRISELIHSLLRDPVMGSNTTVVLTNQTSNKILTHSLKQPPYYFSNLIEQNMKDGNTPTTNLHILLNQYFGEGQDIFLPIVNIDPDGLLHMDGAGIFKREKFTLQINRQEAFFLKLLKDKNLTGQLELTTGKNERILMNLLNGKRNISLTNEKAVVSFVLHAQIKEYPATVNLLDNKEMSDLKNRVEDEFQRKIVAVIEKFQIHNVDPAGFGELYRGKLKEWNEENFYRDTYPKLNFIIHTEVIFSQSGVGT</sequence>
<keyword evidence="3" id="KW-0309">Germination</keyword>
<comment type="similarity">
    <text evidence="2">Belongs to the GerABKC lipoprotein family.</text>
</comment>
<evidence type="ECO:0000256" key="1">
    <source>
        <dbReference type="ARBA" id="ARBA00004635"/>
    </source>
</evidence>
<dbReference type="Pfam" id="PF05504">
    <property type="entry name" value="Spore_GerAC"/>
    <property type="match status" value="1"/>
</dbReference>
<evidence type="ECO:0000259" key="9">
    <source>
        <dbReference type="Pfam" id="PF25198"/>
    </source>
</evidence>
<dbReference type="InterPro" id="IPR008844">
    <property type="entry name" value="Spore_GerAC-like"/>
</dbReference>
<dbReference type="InterPro" id="IPR046953">
    <property type="entry name" value="Spore_GerAC-like_C"/>
</dbReference>
<reference evidence="10 11" key="1">
    <citation type="submission" date="2023-07" db="EMBL/GenBank/DDBJ databases">
        <title>Sorghum-associated microbial communities from plants grown in Nebraska, USA.</title>
        <authorList>
            <person name="Schachtman D."/>
        </authorList>
    </citation>
    <scope>NUCLEOTIDE SEQUENCE [LARGE SCALE GENOMIC DNA]</scope>
    <source>
        <strain evidence="10 11">CC482</strain>
    </source>
</reference>
<accession>A0ABT9U388</accession>
<keyword evidence="6" id="KW-0564">Palmitate</keyword>
<dbReference type="Proteomes" id="UP001229346">
    <property type="component" value="Unassembled WGS sequence"/>
</dbReference>
<keyword evidence="7" id="KW-0449">Lipoprotein</keyword>
<keyword evidence="5" id="KW-0472">Membrane</keyword>
<dbReference type="Pfam" id="PF25198">
    <property type="entry name" value="Spore_GerAC_N"/>
    <property type="match status" value="1"/>
</dbReference>
<evidence type="ECO:0000256" key="4">
    <source>
        <dbReference type="ARBA" id="ARBA00022729"/>
    </source>
</evidence>
<evidence type="ECO:0000313" key="11">
    <source>
        <dbReference type="Proteomes" id="UP001229346"/>
    </source>
</evidence>
<dbReference type="EMBL" id="JAUSSU010000006">
    <property type="protein sequence ID" value="MDQ0113682.1"/>
    <property type="molecule type" value="Genomic_DNA"/>
</dbReference>
<evidence type="ECO:0000313" key="10">
    <source>
        <dbReference type="EMBL" id="MDQ0113682.1"/>
    </source>
</evidence>
<name>A0ABT9U388_PAEHA</name>
<keyword evidence="11" id="KW-1185">Reference proteome</keyword>
<protein>
    <submittedName>
        <fullName evidence="10">Ger(X)C family germination protein</fullName>
    </submittedName>
</protein>
<dbReference type="PANTHER" id="PTHR35789:SF1">
    <property type="entry name" value="SPORE GERMINATION PROTEIN B3"/>
    <property type="match status" value="1"/>
</dbReference>
<dbReference type="PANTHER" id="PTHR35789">
    <property type="entry name" value="SPORE GERMINATION PROTEIN B3"/>
    <property type="match status" value="1"/>
</dbReference>
<evidence type="ECO:0000259" key="8">
    <source>
        <dbReference type="Pfam" id="PF05504"/>
    </source>
</evidence>
<comment type="caution">
    <text evidence="10">The sequence shown here is derived from an EMBL/GenBank/DDBJ whole genome shotgun (WGS) entry which is preliminary data.</text>
</comment>
<comment type="subcellular location">
    <subcellularLocation>
        <location evidence="1">Membrane</location>
        <topology evidence="1">Lipid-anchor</topology>
    </subcellularLocation>
</comment>
<evidence type="ECO:0000256" key="7">
    <source>
        <dbReference type="ARBA" id="ARBA00023288"/>
    </source>
</evidence>
<dbReference type="NCBIfam" id="TIGR02887">
    <property type="entry name" value="spore_ger_x_C"/>
    <property type="match status" value="1"/>
</dbReference>
<dbReference type="RefSeq" id="WP_307204929.1">
    <property type="nucleotide sequence ID" value="NZ_JAUSSU010000006.1"/>
</dbReference>
<feature type="domain" description="Spore germination GerAC-like C-terminal" evidence="8">
    <location>
        <begin position="192"/>
        <end position="348"/>
    </location>
</feature>
<dbReference type="Gene3D" id="3.30.300.210">
    <property type="entry name" value="Nutrient germinant receptor protein C, domain 3"/>
    <property type="match status" value="1"/>
</dbReference>
<evidence type="ECO:0000256" key="2">
    <source>
        <dbReference type="ARBA" id="ARBA00007886"/>
    </source>
</evidence>
<organism evidence="10 11">
    <name type="scientific">Paenibacillus harenae</name>
    <dbReference type="NCBI Taxonomy" id="306543"/>
    <lineage>
        <taxon>Bacteria</taxon>
        <taxon>Bacillati</taxon>
        <taxon>Bacillota</taxon>
        <taxon>Bacilli</taxon>
        <taxon>Bacillales</taxon>
        <taxon>Paenibacillaceae</taxon>
        <taxon>Paenibacillus</taxon>
    </lineage>
</organism>
<dbReference type="InterPro" id="IPR057336">
    <property type="entry name" value="GerAC_N"/>
</dbReference>
<feature type="domain" description="Spore germination protein N-terminal" evidence="9">
    <location>
        <begin position="21"/>
        <end position="182"/>
    </location>
</feature>
<dbReference type="PROSITE" id="PS51257">
    <property type="entry name" value="PROKAR_LIPOPROTEIN"/>
    <property type="match status" value="1"/>
</dbReference>
<proteinExistence type="inferred from homology"/>
<evidence type="ECO:0000256" key="3">
    <source>
        <dbReference type="ARBA" id="ARBA00022544"/>
    </source>
</evidence>
<evidence type="ECO:0000256" key="6">
    <source>
        <dbReference type="ARBA" id="ARBA00023139"/>
    </source>
</evidence>
<gene>
    <name evidence="10" type="ORF">J2T15_003125</name>
</gene>
<evidence type="ECO:0000256" key="5">
    <source>
        <dbReference type="ARBA" id="ARBA00023136"/>
    </source>
</evidence>
<keyword evidence="4" id="KW-0732">Signal</keyword>